<feature type="active site" description="Proton donor" evidence="1">
    <location>
        <position position="86"/>
    </location>
</feature>
<dbReference type="AlphaFoldDB" id="A0A1M5Y186"/>
<dbReference type="EMBL" id="LT670817">
    <property type="protein sequence ID" value="SHI05831.1"/>
    <property type="molecule type" value="Genomic_DNA"/>
</dbReference>
<feature type="site" description="Lowers pKa of active site Tyr" evidence="3">
    <location>
        <position position="108"/>
    </location>
</feature>
<feature type="domain" description="NADP-dependent oxidoreductase" evidence="4">
    <location>
        <begin position="48"/>
        <end position="298"/>
    </location>
</feature>
<feature type="binding site" evidence="2">
    <location>
        <position position="141"/>
    </location>
    <ligand>
        <name>substrate</name>
    </ligand>
</feature>
<dbReference type="GO" id="GO:0016491">
    <property type="term" value="F:oxidoreductase activity"/>
    <property type="evidence" value="ECO:0007669"/>
    <property type="project" value="InterPro"/>
</dbReference>
<name>A0A1M5Y186_9BRAD</name>
<evidence type="ECO:0000313" key="5">
    <source>
        <dbReference type="EMBL" id="SHI05831.1"/>
    </source>
</evidence>
<organism evidence="5 6">
    <name type="scientific">Bradyrhizobium erythrophlei</name>
    <dbReference type="NCBI Taxonomy" id="1437360"/>
    <lineage>
        <taxon>Bacteria</taxon>
        <taxon>Pseudomonadati</taxon>
        <taxon>Pseudomonadota</taxon>
        <taxon>Alphaproteobacteria</taxon>
        <taxon>Hyphomicrobiales</taxon>
        <taxon>Nitrobacteraceae</taxon>
        <taxon>Bradyrhizobium</taxon>
    </lineage>
</organism>
<reference evidence="5 6" key="1">
    <citation type="submission" date="2016-11" db="EMBL/GenBank/DDBJ databases">
        <authorList>
            <person name="Jaros S."/>
            <person name="Januszkiewicz K."/>
            <person name="Wedrychowicz H."/>
        </authorList>
    </citation>
    <scope>NUCLEOTIDE SEQUENCE [LARGE SCALE GENOMIC DNA]</scope>
    <source>
        <strain evidence="5 6">GAS138</strain>
    </source>
</reference>
<dbReference type="RefSeq" id="WP_079605951.1">
    <property type="nucleotide sequence ID" value="NZ_LT670817.1"/>
</dbReference>
<protein>
    <submittedName>
        <fullName evidence="5">Aldo/keto reductase</fullName>
    </submittedName>
</protein>
<evidence type="ECO:0000256" key="2">
    <source>
        <dbReference type="PIRSR" id="PIRSR000097-2"/>
    </source>
</evidence>
<dbReference type="PRINTS" id="PR00069">
    <property type="entry name" value="ALDKETRDTASE"/>
</dbReference>
<dbReference type="Proteomes" id="UP000189796">
    <property type="component" value="Chromosome I"/>
</dbReference>
<dbReference type="InterPro" id="IPR020471">
    <property type="entry name" value="AKR"/>
</dbReference>
<accession>A0A1M5Y186</accession>
<evidence type="ECO:0000259" key="4">
    <source>
        <dbReference type="Pfam" id="PF00248"/>
    </source>
</evidence>
<proteinExistence type="predicted"/>
<evidence type="ECO:0000256" key="1">
    <source>
        <dbReference type="PIRSR" id="PIRSR000097-1"/>
    </source>
</evidence>
<gene>
    <name evidence="5" type="ORF">SAMN05443248_7828</name>
</gene>
<sequence length="303" mass="32221">MRLLNRREFNGLWVALGSFASPTGTAGAASTGAARTAKFRDGTVVPALGQGSAGLGKGKHPHAVEEEAVHTGLSLGMTMIDTAEVYDSEEFIGRAIAGQRNRVFLVSKVWPNHVAGNGVMRACEASLERLGTDHLDLYLLHWPNGVTNLSSVVTAFENLRSAAKIRAWGVSNFKVSDMEDLFRIPKGDSCATNQLPYSLADRGIERDLLPWCEQHGMPVMAYSPLGGTGASLLRDPTLVRIGAAHGCSAAAVALAWTIRNGNVIAIPESGSVAHVKENAVALSLTLTPQELQSLDAAYPLPNR</sequence>
<dbReference type="Pfam" id="PF00248">
    <property type="entry name" value="Aldo_ket_red"/>
    <property type="match status" value="1"/>
</dbReference>
<dbReference type="PANTHER" id="PTHR43638">
    <property type="entry name" value="OXIDOREDUCTASE, ALDO/KETO REDUCTASE FAMILY PROTEIN"/>
    <property type="match status" value="1"/>
</dbReference>
<dbReference type="InterPro" id="IPR036812">
    <property type="entry name" value="NAD(P)_OxRdtase_dom_sf"/>
</dbReference>
<dbReference type="Gene3D" id="3.20.20.100">
    <property type="entry name" value="NADP-dependent oxidoreductase domain"/>
    <property type="match status" value="1"/>
</dbReference>
<dbReference type="OrthoDB" id="9772407at2"/>
<dbReference type="PANTHER" id="PTHR43638:SF3">
    <property type="entry name" value="ALDEHYDE REDUCTASE"/>
    <property type="match status" value="1"/>
</dbReference>
<dbReference type="SUPFAM" id="SSF51430">
    <property type="entry name" value="NAD(P)-linked oxidoreductase"/>
    <property type="match status" value="1"/>
</dbReference>
<evidence type="ECO:0000313" key="6">
    <source>
        <dbReference type="Proteomes" id="UP000189796"/>
    </source>
</evidence>
<evidence type="ECO:0000256" key="3">
    <source>
        <dbReference type="PIRSR" id="PIRSR000097-3"/>
    </source>
</evidence>
<dbReference type="InterPro" id="IPR023210">
    <property type="entry name" value="NADP_OxRdtase_dom"/>
</dbReference>
<dbReference type="PIRSF" id="PIRSF000097">
    <property type="entry name" value="AKR"/>
    <property type="match status" value="1"/>
</dbReference>